<comment type="caution">
    <text evidence="2">The sequence shown here is derived from an EMBL/GenBank/DDBJ whole genome shotgun (WGS) entry which is preliminary data.</text>
</comment>
<evidence type="ECO:0000313" key="2">
    <source>
        <dbReference type="EMBL" id="MFD0853920.1"/>
    </source>
</evidence>
<dbReference type="EMBL" id="JBHTIR010002548">
    <property type="protein sequence ID" value="MFD0853920.1"/>
    <property type="molecule type" value="Genomic_DNA"/>
</dbReference>
<feature type="non-terminal residue" evidence="2">
    <location>
        <position position="259"/>
    </location>
</feature>
<gene>
    <name evidence="2" type="ORF">ACFQ07_16905</name>
</gene>
<reference evidence="3" key="1">
    <citation type="journal article" date="2019" name="Int. J. Syst. Evol. Microbiol.">
        <title>The Global Catalogue of Microorganisms (GCM) 10K type strain sequencing project: providing services to taxonomists for standard genome sequencing and annotation.</title>
        <authorList>
            <consortium name="The Broad Institute Genomics Platform"/>
            <consortium name="The Broad Institute Genome Sequencing Center for Infectious Disease"/>
            <person name="Wu L."/>
            <person name="Ma J."/>
        </authorList>
    </citation>
    <scope>NUCLEOTIDE SEQUENCE [LARGE SCALE GENOMIC DNA]</scope>
    <source>
        <strain evidence="3">JCM 31696</strain>
    </source>
</reference>
<proteinExistence type="predicted"/>
<evidence type="ECO:0000313" key="3">
    <source>
        <dbReference type="Proteomes" id="UP001597083"/>
    </source>
</evidence>
<organism evidence="2 3">
    <name type="scientific">Actinomadura adrarensis</name>
    <dbReference type="NCBI Taxonomy" id="1819600"/>
    <lineage>
        <taxon>Bacteria</taxon>
        <taxon>Bacillati</taxon>
        <taxon>Actinomycetota</taxon>
        <taxon>Actinomycetes</taxon>
        <taxon>Streptosporangiales</taxon>
        <taxon>Thermomonosporaceae</taxon>
        <taxon>Actinomadura</taxon>
    </lineage>
</organism>
<keyword evidence="3" id="KW-1185">Reference proteome</keyword>
<feature type="region of interest" description="Disordered" evidence="1">
    <location>
        <begin position="222"/>
        <end position="247"/>
    </location>
</feature>
<protein>
    <submittedName>
        <fullName evidence="2">Uncharacterized protein</fullName>
    </submittedName>
</protein>
<feature type="non-terminal residue" evidence="2">
    <location>
        <position position="1"/>
    </location>
</feature>
<evidence type="ECO:0000256" key="1">
    <source>
        <dbReference type="SAM" id="MobiDB-lite"/>
    </source>
</evidence>
<feature type="region of interest" description="Disordered" evidence="1">
    <location>
        <begin position="87"/>
        <end position="106"/>
    </location>
</feature>
<dbReference type="Proteomes" id="UP001597083">
    <property type="component" value="Unassembled WGS sequence"/>
</dbReference>
<feature type="region of interest" description="Disordered" evidence="1">
    <location>
        <begin position="1"/>
        <end position="79"/>
    </location>
</feature>
<feature type="compositionally biased region" description="Basic and acidic residues" evidence="1">
    <location>
        <begin position="27"/>
        <end position="79"/>
    </location>
</feature>
<sequence>GDVPRGDAGARGGGKRNEKWPQLQRGSDGRLHWKDDPDGTYRDDTYGDLHFDGDPDGTYRNEDTQRLQDKDSGKFVKDPFRKRPYDFEAVVADGPHPYTPSDQARRSIDEIATERSRIAGEKAGLQRQIEAFPGINAFQTPNAYGIESIHKLSANNMQETFKKAEQKIRRDANLDAQQKQKLLNELDDIKDLARKHAKLSLELVQTSERLGMAAAKDYATGHSGGVLVTPRDDKPGSPGTLDVTAHVDATPPRLVVVEA</sequence>
<accession>A0ABW3CJ33</accession>
<name>A0ABW3CJ33_9ACTN</name>